<evidence type="ECO:0000313" key="2">
    <source>
        <dbReference type="EMBL" id="CAH8391577.1"/>
    </source>
</evidence>
<gene>
    <name evidence="2" type="ORF">ERUC_LOCUS44060</name>
</gene>
<comment type="caution">
    <text evidence="2">The sequence shown here is derived from an EMBL/GenBank/DDBJ whole genome shotgun (WGS) entry which is preliminary data.</text>
</comment>
<feature type="compositionally biased region" description="Basic and acidic residues" evidence="1">
    <location>
        <begin position="104"/>
        <end position="123"/>
    </location>
</feature>
<accession>A0ABC8M6X7</accession>
<keyword evidence="3" id="KW-1185">Reference proteome</keyword>
<organism evidence="2 3">
    <name type="scientific">Eruca vesicaria subsp. sativa</name>
    <name type="common">Garden rocket</name>
    <name type="synonym">Eruca sativa</name>
    <dbReference type="NCBI Taxonomy" id="29727"/>
    <lineage>
        <taxon>Eukaryota</taxon>
        <taxon>Viridiplantae</taxon>
        <taxon>Streptophyta</taxon>
        <taxon>Embryophyta</taxon>
        <taxon>Tracheophyta</taxon>
        <taxon>Spermatophyta</taxon>
        <taxon>Magnoliopsida</taxon>
        <taxon>eudicotyledons</taxon>
        <taxon>Gunneridae</taxon>
        <taxon>Pentapetalae</taxon>
        <taxon>rosids</taxon>
        <taxon>malvids</taxon>
        <taxon>Brassicales</taxon>
        <taxon>Brassicaceae</taxon>
        <taxon>Brassiceae</taxon>
        <taxon>Eruca</taxon>
    </lineage>
</organism>
<dbReference type="EMBL" id="CAKOAT010952931">
    <property type="protein sequence ID" value="CAH8391577.1"/>
    <property type="molecule type" value="Genomic_DNA"/>
</dbReference>
<dbReference type="Proteomes" id="UP001642260">
    <property type="component" value="Unassembled WGS sequence"/>
</dbReference>
<evidence type="ECO:0000256" key="1">
    <source>
        <dbReference type="SAM" id="MobiDB-lite"/>
    </source>
</evidence>
<reference evidence="2 3" key="1">
    <citation type="submission" date="2022-03" db="EMBL/GenBank/DDBJ databases">
        <authorList>
            <person name="Macdonald S."/>
            <person name="Ahmed S."/>
            <person name="Newling K."/>
        </authorList>
    </citation>
    <scope>NUCLEOTIDE SEQUENCE [LARGE SCALE GENOMIC DNA]</scope>
</reference>
<feature type="region of interest" description="Disordered" evidence="1">
    <location>
        <begin position="1"/>
        <end position="148"/>
    </location>
</feature>
<name>A0ABC8M6X7_ERUVS</name>
<feature type="compositionally biased region" description="Basic and acidic residues" evidence="1">
    <location>
        <begin position="130"/>
        <end position="141"/>
    </location>
</feature>
<evidence type="ECO:0000313" key="3">
    <source>
        <dbReference type="Proteomes" id="UP001642260"/>
    </source>
</evidence>
<dbReference type="AlphaFoldDB" id="A0ABC8M6X7"/>
<sequence>MLRSSAGGLNTLHPATRHKRGPRWLTSKPPFTLEREEKLYNKPWSRPIGETDWSETTRQERRQRSVSSSGGSRIPDLTQIRAQSATSSRPEVPKITQTRLTSPELRKEIKDAFDSRRFNESRDTVQGGKTEGEQQRVEAGKMDSSGGL</sequence>
<feature type="compositionally biased region" description="Polar residues" evidence="1">
    <location>
        <begin position="80"/>
        <end position="101"/>
    </location>
</feature>
<proteinExistence type="predicted"/>
<protein>
    <submittedName>
        <fullName evidence="2">Uncharacterized protein</fullName>
    </submittedName>
</protein>